<proteinExistence type="predicted"/>
<dbReference type="AlphaFoldDB" id="A0A2P6RLD6"/>
<organism evidence="2 3">
    <name type="scientific">Rosa chinensis</name>
    <name type="common">China rose</name>
    <dbReference type="NCBI Taxonomy" id="74649"/>
    <lineage>
        <taxon>Eukaryota</taxon>
        <taxon>Viridiplantae</taxon>
        <taxon>Streptophyta</taxon>
        <taxon>Embryophyta</taxon>
        <taxon>Tracheophyta</taxon>
        <taxon>Spermatophyta</taxon>
        <taxon>Magnoliopsida</taxon>
        <taxon>eudicotyledons</taxon>
        <taxon>Gunneridae</taxon>
        <taxon>Pentapetalae</taxon>
        <taxon>rosids</taxon>
        <taxon>fabids</taxon>
        <taxon>Rosales</taxon>
        <taxon>Rosaceae</taxon>
        <taxon>Rosoideae</taxon>
        <taxon>Rosoideae incertae sedis</taxon>
        <taxon>Rosa</taxon>
    </lineage>
</organism>
<evidence type="ECO:0000313" key="3">
    <source>
        <dbReference type="Proteomes" id="UP000238479"/>
    </source>
</evidence>
<keyword evidence="1" id="KW-1133">Transmembrane helix</keyword>
<dbReference type="EMBL" id="PDCK01000040">
    <property type="protein sequence ID" value="PRQ47213.1"/>
    <property type="molecule type" value="Genomic_DNA"/>
</dbReference>
<reference evidence="2 3" key="1">
    <citation type="journal article" date="2018" name="Nat. Genet.">
        <title>The Rosa genome provides new insights in the design of modern roses.</title>
        <authorList>
            <person name="Bendahmane M."/>
        </authorList>
    </citation>
    <scope>NUCLEOTIDE SEQUENCE [LARGE SCALE GENOMIC DNA]</scope>
    <source>
        <strain evidence="3">cv. Old Blush</strain>
    </source>
</reference>
<gene>
    <name evidence="2" type="ORF">RchiOBHm_Chr2g0097251</name>
</gene>
<accession>A0A2P6RLD6</accession>
<evidence type="ECO:0000256" key="1">
    <source>
        <dbReference type="SAM" id="Phobius"/>
    </source>
</evidence>
<sequence length="40" mass="4782">MIGYCEGRETFKFCFLVASLLSLFLVWLAAVRQRWILRML</sequence>
<keyword evidence="1" id="KW-0472">Membrane</keyword>
<keyword evidence="3" id="KW-1185">Reference proteome</keyword>
<name>A0A2P6RLD6_ROSCH</name>
<keyword evidence="1" id="KW-0812">Transmembrane</keyword>
<feature type="transmembrane region" description="Helical" evidence="1">
    <location>
        <begin position="12"/>
        <end position="30"/>
    </location>
</feature>
<protein>
    <submittedName>
        <fullName evidence="2">Uncharacterized protein</fullName>
    </submittedName>
</protein>
<comment type="caution">
    <text evidence="2">The sequence shown here is derived from an EMBL/GenBank/DDBJ whole genome shotgun (WGS) entry which is preliminary data.</text>
</comment>
<evidence type="ECO:0000313" key="2">
    <source>
        <dbReference type="EMBL" id="PRQ47213.1"/>
    </source>
</evidence>
<dbReference type="Proteomes" id="UP000238479">
    <property type="component" value="Chromosome 2"/>
</dbReference>
<dbReference type="Gramene" id="PRQ47213">
    <property type="protein sequence ID" value="PRQ47213"/>
    <property type="gene ID" value="RchiOBHm_Chr2g0097251"/>
</dbReference>